<evidence type="ECO:0000313" key="2">
    <source>
        <dbReference type="EMBL" id="KLO13324.1"/>
    </source>
</evidence>
<name>A0A0H2RN61_9AGAM</name>
<dbReference type="InParanoid" id="A0A0H2RN61"/>
<dbReference type="EMBL" id="KQ085961">
    <property type="protein sequence ID" value="KLO13324.1"/>
    <property type="molecule type" value="Genomic_DNA"/>
</dbReference>
<sequence>MAGSSSSSQQFSFWNNDAQRFSSSAPTPSINPALLRPVTSSAAASAGTPSTSTASGNAGNAQDDAIHRPLTRNALPSYSQLNSSAMSANGEVPCPCRATLDAVNRLLVVCETRVAQQQEYLRVTLDNCTASAEKQKRMEDSINAWRDDFESRMDRFQTRFDVLERVMDGRMDEFRERVDDMQKTISESISSSTKPAMDKMEQLQERVDEFQKTISESIAGSMKSATDKMDSLSDGIFDVSKIMVQMFQRSEGLQARLGESVQMTRDEMHSDKEAMGEFQRVQTQQMELVRDDMESMREFLQYALAPEQVDDESCNRNAFPMDQDFPLDILSRHPLSKISGDLPLKPNSMPCSPSTKLSKLETSLESTGRVAKAEKMPPTPESPPRNPASGCPPEIVPDNHELPQTTPDLNVQPESQSALSNPPLCDQTPESETETNAPSHEPEVNKETDVSQLEAKTSQVPPPTDEHTSQKALTPDGLWYNDPPPESSVRFEQTSSTPQLSLNDIFTSSVETSNIRGEIRFDLRIDGPPSPLTSIDSSESENDEDEGDSDSSDDADETGGDNPFIPNGDNAFETAGAGPSTLSSGKRKLGESKGAEMHKCPYAYAGCKKSFECEGYISGHVQHCKFSRIDFTVTCTPTKSPQGMASSSSTSSDTPLRVKLRIPQKIVNNTSVQPQQKKRKLSLSPGGVSSDVKRRRGRPRKSGNLSQRETKTNPVGVQNRSLRSLSQVNGTQNVWPPVQHLDDSHDWTLIQCDR</sequence>
<feature type="compositionally biased region" description="Acidic residues" evidence="1">
    <location>
        <begin position="538"/>
        <end position="559"/>
    </location>
</feature>
<feature type="region of interest" description="Disordered" evidence="1">
    <location>
        <begin position="638"/>
        <end position="719"/>
    </location>
</feature>
<feature type="compositionally biased region" description="Low complexity" evidence="1">
    <location>
        <begin position="40"/>
        <end position="59"/>
    </location>
</feature>
<reference evidence="2 3" key="1">
    <citation type="submission" date="2015-04" db="EMBL/GenBank/DDBJ databases">
        <title>Complete genome sequence of Schizopora paradoxa KUC8140, a cosmopolitan wood degrader in East Asia.</title>
        <authorList>
            <consortium name="DOE Joint Genome Institute"/>
            <person name="Min B."/>
            <person name="Park H."/>
            <person name="Jang Y."/>
            <person name="Kim J.-J."/>
            <person name="Kim K.H."/>
            <person name="Pangilinan J."/>
            <person name="Lipzen A."/>
            <person name="Riley R."/>
            <person name="Grigoriev I.V."/>
            <person name="Spatafora J.W."/>
            <person name="Choi I.-G."/>
        </authorList>
    </citation>
    <scope>NUCLEOTIDE SEQUENCE [LARGE SCALE GENOMIC DNA]</scope>
    <source>
        <strain evidence="2 3">KUC8140</strain>
    </source>
</reference>
<evidence type="ECO:0000256" key="1">
    <source>
        <dbReference type="SAM" id="MobiDB-lite"/>
    </source>
</evidence>
<feature type="region of interest" description="Disordered" evidence="1">
    <location>
        <begin position="521"/>
        <end position="593"/>
    </location>
</feature>
<feature type="compositionally biased region" description="Polar residues" evidence="1">
    <location>
        <begin position="666"/>
        <end position="675"/>
    </location>
</feature>
<feature type="compositionally biased region" description="Polar residues" evidence="1">
    <location>
        <begin position="349"/>
        <end position="366"/>
    </location>
</feature>
<dbReference type="AlphaFoldDB" id="A0A0H2RN61"/>
<accession>A0A0H2RN61</accession>
<feature type="region of interest" description="Disordered" evidence="1">
    <location>
        <begin position="339"/>
        <end position="503"/>
    </location>
</feature>
<feature type="compositionally biased region" description="Pro residues" evidence="1">
    <location>
        <begin position="377"/>
        <end position="386"/>
    </location>
</feature>
<evidence type="ECO:0000313" key="3">
    <source>
        <dbReference type="Proteomes" id="UP000053477"/>
    </source>
</evidence>
<dbReference type="Proteomes" id="UP000053477">
    <property type="component" value="Unassembled WGS sequence"/>
</dbReference>
<feature type="compositionally biased region" description="Polar residues" evidence="1">
    <location>
        <begin position="428"/>
        <end position="438"/>
    </location>
</feature>
<gene>
    <name evidence="2" type="ORF">SCHPADRAFT_368990</name>
</gene>
<keyword evidence="3" id="KW-1185">Reference proteome</keyword>
<proteinExistence type="predicted"/>
<organism evidence="2 3">
    <name type="scientific">Schizopora paradoxa</name>
    <dbReference type="NCBI Taxonomy" id="27342"/>
    <lineage>
        <taxon>Eukaryota</taxon>
        <taxon>Fungi</taxon>
        <taxon>Dikarya</taxon>
        <taxon>Basidiomycota</taxon>
        <taxon>Agaricomycotina</taxon>
        <taxon>Agaricomycetes</taxon>
        <taxon>Hymenochaetales</taxon>
        <taxon>Schizoporaceae</taxon>
        <taxon>Schizopora</taxon>
    </lineage>
</organism>
<feature type="compositionally biased region" description="Polar residues" evidence="1">
    <location>
        <begin position="490"/>
        <end position="503"/>
    </location>
</feature>
<feature type="compositionally biased region" description="Polar residues" evidence="1">
    <location>
        <begin position="450"/>
        <end position="459"/>
    </location>
</feature>
<protein>
    <submittedName>
        <fullName evidence="2">Uncharacterized protein</fullName>
    </submittedName>
</protein>
<feature type="compositionally biased region" description="Polar residues" evidence="1">
    <location>
        <begin position="703"/>
        <end position="719"/>
    </location>
</feature>
<feature type="compositionally biased region" description="Polar residues" evidence="1">
    <location>
        <begin position="402"/>
        <end position="420"/>
    </location>
</feature>
<feature type="compositionally biased region" description="Basic and acidic residues" evidence="1">
    <location>
        <begin position="440"/>
        <end position="449"/>
    </location>
</feature>
<feature type="region of interest" description="Disordered" evidence="1">
    <location>
        <begin position="40"/>
        <end position="63"/>
    </location>
</feature>